<dbReference type="Proteomes" id="UP001309876">
    <property type="component" value="Unassembled WGS sequence"/>
</dbReference>
<evidence type="ECO:0000256" key="1">
    <source>
        <dbReference type="SAM" id="Coils"/>
    </source>
</evidence>
<evidence type="ECO:0000256" key="2">
    <source>
        <dbReference type="SAM" id="MobiDB-lite"/>
    </source>
</evidence>
<comment type="caution">
    <text evidence="5">The sequence shown here is derived from an EMBL/GenBank/DDBJ whole genome shotgun (WGS) entry which is preliminary data.</text>
</comment>
<evidence type="ECO:0000313" key="6">
    <source>
        <dbReference type="Proteomes" id="UP001309876"/>
    </source>
</evidence>
<reference evidence="5 6" key="1">
    <citation type="submission" date="2023-08" db="EMBL/GenBank/DDBJ databases">
        <title>Black Yeasts Isolated from many extreme environments.</title>
        <authorList>
            <person name="Coleine C."/>
            <person name="Stajich J.E."/>
            <person name="Selbmann L."/>
        </authorList>
    </citation>
    <scope>NUCLEOTIDE SEQUENCE [LARGE SCALE GENOMIC DNA]</scope>
    <source>
        <strain evidence="5 6">CCFEE 5910</strain>
    </source>
</reference>
<evidence type="ECO:0000259" key="4">
    <source>
        <dbReference type="Pfam" id="PF21046"/>
    </source>
</evidence>
<proteinExistence type="predicted"/>
<feature type="coiled-coil region" evidence="1">
    <location>
        <begin position="205"/>
        <end position="303"/>
    </location>
</feature>
<dbReference type="InterPro" id="IPR022093">
    <property type="entry name" value="Rad26-like_helical"/>
</dbReference>
<gene>
    <name evidence="5" type="ORF">LTR05_003750</name>
</gene>
<dbReference type="Pfam" id="PF21046">
    <property type="entry name" value="Rad26-like_C"/>
    <property type="match status" value="1"/>
</dbReference>
<feature type="compositionally biased region" description="Polar residues" evidence="2">
    <location>
        <begin position="42"/>
        <end position="52"/>
    </location>
</feature>
<dbReference type="EMBL" id="JAVRRJ010000003">
    <property type="protein sequence ID" value="KAK5086582.1"/>
    <property type="molecule type" value="Genomic_DNA"/>
</dbReference>
<protein>
    <submittedName>
        <fullName evidence="5">Uncharacterized protein</fullName>
    </submittedName>
</protein>
<name>A0AAN7T1J5_9EURO</name>
<dbReference type="InterPro" id="IPR048379">
    <property type="entry name" value="Rad26-like_C"/>
</dbReference>
<keyword evidence="6" id="KW-1185">Reference proteome</keyword>
<dbReference type="AlphaFoldDB" id="A0AAN7T1J5"/>
<feature type="region of interest" description="Disordered" evidence="2">
    <location>
        <begin position="147"/>
        <end position="185"/>
    </location>
</feature>
<feature type="compositionally biased region" description="Acidic residues" evidence="2">
    <location>
        <begin position="81"/>
        <end position="94"/>
    </location>
</feature>
<evidence type="ECO:0000313" key="5">
    <source>
        <dbReference type="EMBL" id="KAK5086582.1"/>
    </source>
</evidence>
<organism evidence="5 6">
    <name type="scientific">Lithohypha guttulata</name>
    <dbReference type="NCBI Taxonomy" id="1690604"/>
    <lineage>
        <taxon>Eukaryota</taxon>
        <taxon>Fungi</taxon>
        <taxon>Dikarya</taxon>
        <taxon>Ascomycota</taxon>
        <taxon>Pezizomycotina</taxon>
        <taxon>Eurotiomycetes</taxon>
        <taxon>Chaetothyriomycetidae</taxon>
        <taxon>Chaetothyriales</taxon>
        <taxon>Trichomeriaceae</taxon>
        <taxon>Lithohypha</taxon>
    </lineage>
</organism>
<feature type="domain" description="Rad26-like helical repeats" evidence="3">
    <location>
        <begin position="408"/>
        <end position="655"/>
    </location>
</feature>
<accession>A0AAN7T1J5</accession>
<keyword evidence="1" id="KW-0175">Coiled coil</keyword>
<sequence length="759" mass="85784">MAGDFSDEEWDISDDQWQVLEHNAITLTQQQQQGARPGRKPVTTNGRNPSRTSTERLDSSSLRRTALGTPATQNGNRVVSEEDSFDNPQLDEDGVPLVLEVQPQPYVVRRPVDESIQREQWRANRYAQKHGPQPQPRPMQRTIPHHAYQEHQQKQASQNGRVVQPQVQQQLRQAAYPAGPPSQSTQGFHIIPKPNQATDPFQAELEQLRKEKEALSHSLNQVQSELFTAKGEISVIRSKNDNDIRTAERQVAILKKQMQEEAVKHDTVLRSKDASYAQLATDSKFLKHELNEQTRKVQALQIRTKEQPLQARPNDANLSPRRGIVSNLRDGFDDDEVMQLSPGRETSNLKQPRFAGDLLDIFTSFVARCWREEYYIPLGILLEAIGHILDLEPIVVDQEVIKSLVPPLQEIIAVNGKIRWKLADMNQVWNDANPKPKVKPEINVAACLDVLIMLAGLVVDDYVLIREFWGCLTTEIILIMLAPCQPIPDLALMLELMTTSVLPESFGNICGEDQQQNQTEIYHVDKICYLLHNPPRVVMKHIQDQLAKQKKQRFSTNKDIEVPDPPPTRLQICHFRFKALDLISKIAMTSIPHPHQSGIDSHHGTSLLLFHPSAVARLTRLLYDEVSNLYDAHTDTHHLHAQLINRATAILHHLLLSPQAISRDSKFDLTKAVSAVLAGVNRFRVALSRIIFREALEHGIDTPITEDTVQRANEILEEYVTPDEAVQLLAAFGKDVVDEDEEMADEDAEAEAAVMAEVS</sequence>
<evidence type="ECO:0000259" key="3">
    <source>
        <dbReference type="Pfam" id="PF12331"/>
    </source>
</evidence>
<feature type="region of interest" description="Disordered" evidence="2">
    <location>
        <begin position="26"/>
        <end position="96"/>
    </location>
</feature>
<feature type="domain" description="Rad26-like C-terminal" evidence="4">
    <location>
        <begin position="668"/>
        <end position="732"/>
    </location>
</feature>
<dbReference type="Pfam" id="PF12331">
    <property type="entry name" value="Rad26-like_helical_rpts"/>
    <property type="match status" value="1"/>
</dbReference>